<dbReference type="EMBL" id="FWFF01000008">
    <property type="protein sequence ID" value="SLM96547.1"/>
    <property type="molecule type" value="Genomic_DNA"/>
</dbReference>
<dbReference type="Pfam" id="PF03466">
    <property type="entry name" value="LysR_substrate"/>
    <property type="match status" value="1"/>
</dbReference>
<evidence type="ECO:0000256" key="4">
    <source>
        <dbReference type="ARBA" id="ARBA00023163"/>
    </source>
</evidence>
<evidence type="ECO:0000313" key="6">
    <source>
        <dbReference type="EMBL" id="SLM96547.1"/>
    </source>
</evidence>
<dbReference type="InterPro" id="IPR036390">
    <property type="entry name" value="WH_DNA-bd_sf"/>
</dbReference>
<dbReference type="InterPro" id="IPR036388">
    <property type="entry name" value="WH-like_DNA-bd_sf"/>
</dbReference>
<keyword evidence="4" id="KW-0804">Transcription</keyword>
<dbReference type="AlphaFoldDB" id="A0A1X6XD73"/>
<dbReference type="InterPro" id="IPR005119">
    <property type="entry name" value="LysR_subst-bd"/>
</dbReference>
<evidence type="ECO:0000256" key="2">
    <source>
        <dbReference type="ARBA" id="ARBA00023015"/>
    </source>
</evidence>
<keyword evidence="3" id="KW-0238">DNA-binding</keyword>
<evidence type="ECO:0000256" key="3">
    <source>
        <dbReference type="ARBA" id="ARBA00023125"/>
    </source>
</evidence>
<comment type="similarity">
    <text evidence="1">Belongs to the LysR transcriptional regulatory family.</text>
</comment>
<protein>
    <submittedName>
        <fullName evidence="6">Transcriptional regulator, LysR family</fullName>
    </submittedName>
</protein>
<dbReference type="RefSeq" id="WP_087006158.1">
    <property type="nucleotide sequence ID" value="NZ_FWFF01000008.1"/>
</dbReference>
<sequence>MQWTLAQLRTFSAVAELGTMTAAAGALGYTPGAVSQHMTALQRTVGVRLLAPTGRRVALTEAGVALLPRIRTLLAAEAQAAEAVAGGEPAGRLPVTVGVFGSASVVAIAPAKRLLEASDVELRAREVDVEAMQDAVSAGRIDVGIGIDYPSSPLAPQRGVRMRVLRTESFRIVRALAGEGRHEASRSSELASVDSAEAAWILPPGDSRFGRAVRFALAERSIAPRETHIVVDTAVTLALVGAGVGLGLATPTMLTLAPEPVESVPGTECGERRIVALTRSELDAQPGVVAAVDAFAEVLGDG</sequence>
<evidence type="ECO:0000256" key="1">
    <source>
        <dbReference type="ARBA" id="ARBA00009437"/>
    </source>
</evidence>
<keyword evidence="2" id="KW-0805">Transcription regulation</keyword>
<dbReference type="Pfam" id="PF00126">
    <property type="entry name" value="HTH_1"/>
    <property type="match status" value="1"/>
</dbReference>
<reference evidence="7" key="1">
    <citation type="submission" date="2017-02" db="EMBL/GenBank/DDBJ databases">
        <authorList>
            <person name="Dridi B."/>
        </authorList>
    </citation>
    <scope>NUCLEOTIDE SEQUENCE [LARGE SCALE GENOMIC DNA]</scope>
    <source>
        <strain evidence="7">B Co 03.10</strain>
    </source>
</reference>
<proteinExistence type="inferred from homology"/>
<organism evidence="6 7">
    <name type="scientific">Brevibacterium yomogidense</name>
    <dbReference type="NCBI Taxonomy" id="946573"/>
    <lineage>
        <taxon>Bacteria</taxon>
        <taxon>Bacillati</taxon>
        <taxon>Actinomycetota</taxon>
        <taxon>Actinomycetes</taxon>
        <taxon>Micrococcales</taxon>
        <taxon>Brevibacteriaceae</taxon>
        <taxon>Brevibacterium</taxon>
    </lineage>
</organism>
<dbReference type="Proteomes" id="UP000196581">
    <property type="component" value="Unassembled WGS sequence"/>
</dbReference>
<dbReference type="InterPro" id="IPR000847">
    <property type="entry name" value="LysR_HTH_N"/>
</dbReference>
<dbReference type="SUPFAM" id="SSF46785">
    <property type="entry name" value="Winged helix' DNA-binding domain"/>
    <property type="match status" value="1"/>
</dbReference>
<dbReference type="GO" id="GO:0003700">
    <property type="term" value="F:DNA-binding transcription factor activity"/>
    <property type="evidence" value="ECO:0007669"/>
    <property type="project" value="InterPro"/>
</dbReference>
<evidence type="ECO:0000259" key="5">
    <source>
        <dbReference type="PROSITE" id="PS50931"/>
    </source>
</evidence>
<feature type="domain" description="HTH lysR-type" evidence="5">
    <location>
        <begin position="3"/>
        <end position="60"/>
    </location>
</feature>
<dbReference type="GO" id="GO:0003677">
    <property type="term" value="F:DNA binding"/>
    <property type="evidence" value="ECO:0007669"/>
    <property type="project" value="UniProtKB-KW"/>
</dbReference>
<name>A0A1X6XD73_9MICO</name>
<dbReference type="Gene3D" id="1.10.10.10">
    <property type="entry name" value="Winged helix-like DNA-binding domain superfamily/Winged helix DNA-binding domain"/>
    <property type="match status" value="1"/>
</dbReference>
<keyword evidence="7" id="KW-1185">Reference proteome</keyword>
<dbReference type="PANTHER" id="PTHR30346:SF29">
    <property type="entry name" value="LYSR SUBSTRATE-BINDING"/>
    <property type="match status" value="1"/>
</dbReference>
<dbReference type="SUPFAM" id="SSF53850">
    <property type="entry name" value="Periplasmic binding protein-like II"/>
    <property type="match status" value="1"/>
</dbReference>
<dbReference type="PROSITE" id="PS50931">
    <property type="entry name" value="HTH_LYSR"/>
    <property type="match status" value="1"/>
</dbReference>
<gene>
    <name evidence="6" type="ORF">FM105_05940</name>
</gene>
<dbReference type="Gene3D" id="3.40.190.10">
    <property type="entry name" value="Periplasmic binding protein-like II"/>
    <property type="match status" value="2"/>
</dbReference>
<evidence type="ECO:0000313" key="7">
    <source>
        <dbReference type="Proteomes" id="UP000196581"/>
    </source>
</evidence>
<dbReference type="GO" id="GO:0032993">
    <property type="term" value="C:protein-DNA complex"/>
    <property type="evidence" value="ECO:0007669"/>
    <property type="project" value="TreeGrafter"/>
</dbReference>
<dbReference type="PANTHER" id="PTHR30346">
    <property type="entry name" value="TRANSCRIPTIONAL DUAL REGULATOR HCAR-RELATED"/>
    <property type="match status" value="1"/>
</dbReference>
<accession>A0A1X6XD73</accession>